<reference evidence="1 2" key="2">
    <citation type="submission" date="2024-01" db="EMBL/GenBank/DDBJ databases">
        <authorList>
            <person name="Xie X."/>
        </authorList>
    </citation>
    <scope>NUCLEOTIDE SEQUENCE [LARGE SCALE GENOMIC DNA]</scope>
    <source>
        <strain evidence="1">SCUT-1</strain>
    </source>
</reference>
<comment type="caution">
    <text evidence="1">The sequence shown here is derived from an EMBL/GenBank/DDBJ whole genome shotgun (WGS) entry which is preliminary data.</text>
</comment>
<name>A0ABU6D396_9GAMM</name>
<evidence type="ECO:0000313" key="1">
    <source>
        <dbReference type="EMBL" id="MEB4593559.1"/>
    </source>
</evidence>
<reference evidence="2" key="1">
    <citation type="submission" date="2023-07" db="EMBL/GenBank/DDBJ databases">
        <title>The carbon used by Thiothrix.</title>
        <authorList>
            <person name="Chen L."/>
        </authorList>
    </citation>
    <scope>NUCLEOTIDE SEQUENCE [LARGE SCALE GENOMIC DNA]</scope>
</reference>
<protein>
    <submittedName>
        <fullName evidence="1">Uncharacterized protein</fullName>
    </submittedName>
</protein>
<keyword evidence="2" id="KW-1185">Reference proteome</keyword>
<dbReference type="RefSeq" id="WP_324698559.1">
    <property type="nucleotide sequence ID" value="NZ_JAYMYJ010000160.1"/>
</dbReference>
<sequence>MNNKQLVFQRFPDSLSGGKSSANENPAIYLYGKRFYKDQTPVEYLAEFLLVFSSPKSRSVLGDDEIIYRGMFEFDLDKAEPRYYPENKVALKLFSFFSNSKLETRHPAHYKAYIDSLIRLSDKIDGDVSHKKEAIQLLQSLFNGFVGVSNNRTWVTHCFLPASTSLLSREVDWLHTGKSGAKNKDLEWNFGNNQSEITNYFVHDRHNFMARGGESIFLQLVNLFDNINHEDLKNLQEDIHYYHLKPLSKNIQKNIENGLSALLFNGTGSLNYIVDFVDNTLNGYDIDSSPATLGWVPTSTRVEALLFAIEIENLCTSDLGSMEKLDLLKTLCCMQVLRTHCFQASRLDSVESFTDGFAGNYVWVAASEGAPANDSLRKIAQESFRKIDNVLYRVLRHEVLPNPKDYKEATKHGYDIFKKLAKEIGLVIPRQGQGARFVLHQGLLRFLVAALIRPGERIRLNQFYQRIFAHYGIAIGGDQLKVALQWIGKEEDSDTYAVASSSAWVEEALKQGGFLVELSDAVSMVMNPGEGQTS</sequence>
<evidence type="ECO:0000313" key="2">
    <source>
        <dbReference type="Proteomes" id="UP001308005"/>
    </source>
</evidence>
<organism evidence="1 2">
    <name type="scientific">Candidatus Thiothrix phosphatis</name>
    <dbReference type="NCBI Taxonomy" id="3112415"/>
    <lineage>
        <taxon>Bacteria</taxon>
        <taxon>Pseudomonadati</taxon>
        <taxon>Pseudomonadota</taxon>
        <taxon>Gammaproteobacteria</taxon>
        <taxon>Thiotrichales</taxon>
        <taxon>Thiotrichaceae</taxon>
        <taxon>Thiothrix</taxon>
    </lineage>
</organism>
<accession>A0ABU6D396</accession>
<gene>
    <name evidence="1" type="ORF">VSS37_21455</name>
</gene>
<dbReference type="Proteomes" id="UP001308005">
    <property type="component" value="Unassembled WGS sequence"/>
</dbReference>
<dbReference type="EMBL" id="JAYMYJ010000160">
    <property type="protein sequence ID" value="MEB4593559.1"/>
    <property type="molecule type" value="Genomic_DNA"/>
</dbReference>
<proteinExistence type="predicted"/>